<dbReference type="SUPFAM" id="SSF48613">
    <property type="entry name" value="Heme oxygenase-like"/>
    <property type="match status" value="1"/>
</dbReference>
<dbReference type="GO" id="GO:0046872">
    <property type="term" value="F:metal ion binding"/>
    <property type="evidence" value="ECO:0007669"/>
    <property type="project" value="UniProtKB-KW"/>
</dbReference>
<evidence type="ECO:0008006" key="8">
    <source>
        <dbReference type="Google" id="ProtNLM"/>
    </source>
</evidence>
<feature type="binding site" evidence="4">
    <location>
        <position position="176"/>
    </location>
    <ligand>
        <name>heme b</name>
        <dbReference type="ChEBI" id="CHEBI:60344"/>
    </ligand>
</feature>
<dbReference type="Pfam" id="PF01126">
    <property type="entry name" value="Heme_oxygenase"/>
    <property type="match status" value="1"/>
</dbReference>
<dbReference type="Proteomes" id="UP000182938">
    <property type="component" value="Chromosome"/>
</dbReference>
<dbReference type="KEGG" id="jte:ASJ30_10795"/>
<protein>
    <recommendedName>
        <fullName evidence="8">Heme oxygenase</fullName>
    </recommendedName>
</protein>
<dbReference type="GO" id="GO:0006788">
    <property type="term" value="P:heme oxidation"/>
    <property type="evidence" value="ECO:0007669"/>
    <property type="project" value="InterPro"/>
</dbReference>
<evidence type="ECO:0000256" key="2">
    <source>
        <dbReference type="ARBA" id="ARBA00022723"/>
    </source>
</evidence>
<organism evidence="6 7">
    <name type="scientific">Janibacter indicus</name>
    <dbReference type="NCBI Taxonomy" id="857417"/>
    <lineage>
        <taxon>Bacteria</taxon>
        <taxon>Bacillati</taxon>
        <taxon>Actinomycetota</taxon>
        <taxon>Actinomycetes</taxon>
        <taxon>Micrococcales</taxon>
        <taxon>Intrasporangiaceae</taxon>
        <taxon>Janibacter</taxon>
    </lineage>
</organism>
<sequence length="225" mass="24736">MNQPLSLALRTETASAHDDAEGSAFVDQLMGGLACRPAFVALVARQLVIYRALEEVLWGHYADHPFVAPVLDHRLDRVAALEQDMAYLCGGDVDGRLDAGDIHIVPAAADYAAQLRERHTPEAMLAHHYVRYLGDLSGGQIIARMVQRHYGIDPAGLRFYHFEEIPKPKPYKDAYRATLDSLVLDEATRRRVLDAAVDSFELNRRVFADLGAARAPEHAAAGGPA</sequence>
<keyword evidence="7" id="KW-1185">Reference proteome</keyword>
<evidence type="ECO:0000313" key="7">
    <source>
        <dbReference type="Proteomes" id="UP000182938"/>
    </source>
</evidence>
<dbReference type="GO" id="GO:0004392">
    <property type="term" value="F:heme oxygenase (decyclizing) activity"/>
    <property type="evidence" value="ECO:0007669"/>
    <property type="project" value="InterPro"/>
</dbReference>
<feature type="binding site" description="axial binding residue" evidence="5">
    <location>
        <position position="17"/>
    </location>
    <ligand>
        <name>heme b</name>
        <dbReference type="ChEBI" id="CHEBI:60344"/>
    </ligand>
    <ligandPart>
        <name>Fe</name>
        <dbReference type="ChEBI" id="CHEBI:18248"/>
    </ligandPart>
</feature>
<dbReference type="AlphaFoldDB" id="A0A1L3MHV5"/>
<evidence type="ECO:0000313" key="6">
    <source>
        <dbReference type="EMBL" id="APH01951.1"/>
    </source>
</evidence>
<evidence type="ECO:0000256" key="1">
    <source>
        <dbReference type="ARBA" id="ARBA00022617"/>
    </source>
</evidence>
<dbReference type="PANTHER" id="PTHR10720">
    <property type="entry name" value="HEME OXYGENASE"/>
    <property type="match status" value="1"/>
</dbReference>
<dbReference type="InterPro" id="IPR002051">
    <property type="entry name" value="Haem_Oase"/>
</dbReference>
<dbReference type="GO" id="GO:0020037">
    <property type="term" value="F:heme binding"/>
    <property type="evidence" value="ECO:0007669"/>
    <property type="project" value="TreeGrafter"/>
</dbReference>
<dbReference type="EMBL" id="CP013290">
    <property type="protein sequence ID" value="APH01951.1"/>
    <property type="molecule type" value="Genomic_DNA"/>
</dbReference>
<keyword evidence="1 4" id="KW-0349">Heme</keyword>
<dbReference type="PIRSF" id="PIRSF000343">
    <property type="entry name" value="Haem_Oase"/>
    <property type="match status" value="1"/>
</dbReference>
<dbReference type="GO" id="GO:0042167">
    <property type="term" value="P:heme catabolic process"/>
    <property type="evidence" value="ECO:0007669"/>
    <property type="project" value="TreeGrafter"/>
</dbReference>
<evidence type="ECO:0000256" key="4">
    <source>
        <dbReference type="PIRSR" id="PIRSR000343-1"/>
    </source>
</evidence>
<dbReference type="InterPro" id="IPR016053">
    <property type="entry name" value="Haem_Oase-like"/>
</dbReference>
<accession>A0A1L3MHV5</accession>
<name>A0A1L3MHV5_9MICO</name>
<evidence type="ECO:0000256" key="3">
    <source>
        <dbReference type="ARBA" id="ARBA00023004"/>
    </source>
</evidence>
<dbReference type="PRINTS" id="PR00088">
    <property type="entry name" value="HAEMOXYGNASE"/>
</dbReference>
<dbReference type="RefSeq" id="WP_072625107.1">
    <property type="nucleotide sequence ID" value="NZ_CP013290.1"/>
</dbReference>
<dbReference type="Gene3D" id="1.20.910.10">
    <property type="entry name" value="Heme oxygenase-like"/>
    <property type="match status" value="1"/>
</dbReference>
<keyword evidence="3 5" id="KW-0408">Iron</keyword>
<evidence type="ECO:0000256" key="5">
    <source>
        <dbReference type="PIRSR" id="PIRSR000343-2"/>
    </source>
</evidence>
<proteinExistence type="predicted"/>
<gene>
    <name evidence="6" type="ORF">ASJ30_10795</name>
</gene>
<dbReference type="GO" id="GO:0006979">
    <property type="term" value="P:response to oxidative stress"/>
    <property type="evidence" value="ECO:0007669"/>
    <property type="project" value="TreeGrafter"/>
</dbReference>
<feature type="binding site" evidence="4">
    <location>
        <position position="10"/>
    </location>
    <ligand>
        <name>heme b</name>
        <dbReference type="ChEBI" id="CHEBI:60344"/>
    </ligand>
</feature>
<reference evidence="6 7" key="1">
    <citation type="submission" date="2015-11" db="EMBL/GenBank/DDBJ databases">
        <authorList>
            <person name="Zhang Y."/>
            <person name="Guo Z."/>
        </authorList>
    </citation>
    <scope>NUCLEOTIDE SEQUENCE [LARGE SCALE GENOMIC DNA]</scope>
    <source>
        <strain evidence="6 7">YFY001</strain>
    </source>
</reference>
<dbReference type="PANTHER" id="PTHR10720:SF0">
    <property type="entry name" value="HEME OXYGENASE"/>
    <property type="match status" value="1"/>
</dbReference>
<dbReference type="CDD" id="cd19165">
    <property type="entry name" value="HemeO"/>
    <property type="match status" value="1"/>
</dbReference>
<keyword evidence="2 5" id="KW-0479">Metal-binding</keyword>
<dbReference type="InterPro" id="IPR016084">
    <property type="entry name" value="Haem_Oase-like_multi-hlx"/>
</dbReference>
<feature type="binding site" evidence="4">
    <location>
        <position position="129"/>
    </location>
    <ligand>
        <name>heme b</name>
        <dbReference type="ChEBI" id="CHEBI:60344"/>
    </ligand>
</feature>